<accession>A0A4R9GQ73</accession>
<evidence type="ECO:0000256" key="1">
    <source>
        <dbReference type="SAM" id="MobiDB-lite"/>
    </source>
</evidence>
<organism evidence="2 3">
    <name type="scientific">Leptospira fluminis</name>
    <dbReference type="NCBI Taxonomy" id="2484979"/>
    <lineage>
        <taxon>Bacteria</taxon>
        <taxon>Pseudomonadati</taxon>
        <taxon>Spirochaetota</taxon>
        <taxon>Spirochaetia</taxon>
        <taxon>Leptospirales</taxon>
        <taxon>Leptospiraceae</taxon>
        <taxon>Leptospira</taxon>
    </lineage>
</organism>
<keyword evidence="3" id="KW-1185">Reference proteome</keyword>
<dbReference type="Proteomes" id="UP000297855">
    <property type="component" value="Unassembled WGS sequence"/>
</dbReference>
<dbReference type="EMBL" id="RQEV01000011">
    <property type="protein sequence ID" value="TGK17992.1"/>
    <property type="molecule type" value="Genomic_DNA"/>
</dbReference>
<proteinExistence type="predicted"/>
<reference evidence="2" key="1">
    <citation type="journal article" date="2019" name="PLoS Negl. Trop. Dis.">
        <title>Revisiting the worldwide diversity of Leptospira species in the environment.</title>
        <authorList>
            <person name="Vincent A.T."/>
            <person name="Schiettekatte O."/>
            <person name="Bourhy P."/>
            <person name="Veyrier F.J."/>
            <person name="Picardeau M."/>
        </authorList>
    </citation>
    <scope>NUCLEOTIDE SEQUENCE [LARGE SCALE GENOMIC DNA]</scope>
    <source>
        <strain evidence="2">SCS5</strain>
    </source>
</reference>
<dbReference type="AlphaFoldDB" id="A0A4R9GQ73"/>
<protein>
    <submittedName>
        <fullName evidence="2">Uncharacterized protein</fullName>
    </submittedName>
</protein>
<comment type="caution">
    <text evidence="2">The sequence shown here is derived from an EMBL/GenBank/DDBJ whole genome shotgun (WGS) entry which is preliminary data.</text>
</comment>
<evidence type="ECO:0000313" key="3">
    <source>
        <dbReference type="Proteomes" id="UP000297855"/>
    </source>
</evidence>
<name>A0A4R9GQ73_9LEPT</name>
<sequence>MSVKDSRPLDPATGNPALQSFLRVKKLNEVVSYYMNDKVTHSLYKAIAAATSYKNAKSRHLFEPHQRISEIGELTQQEMDFHLKRLLEDATVSQLAYFMHEELGHQPSAKPCYAAFPEGESLDLSRIYLELLDISVIAILSYLDRKPETSKAILWENLDADWQMGSQKESPFPHLFLYLKEAFWDDAFSIPPNPEFMKDFLFELEDDLTKKGRVVSIPGYGLFCLKDAKESVQILEYADEFIQSKGSKSLKHFVSEEFHKIAMEEKIHYSDSSRGDTVKFKVARAEAFAKAAASANLGPGNPGMLGVSLIRSLADIAERELSRDHAENERGRFQEIKRGLLAEAVRWDRKVLFLPDKEFRHFPEDLKRMLLDDLELAYATWEIKGGTIHAFLHKDANSVKQIIMSLSVSPMVEAWKVLCIRQLVDTHEPQIKSIFKEPALVKAYGRVLRKGYMEYFPWFYPILDLVGIGRIFQDFFFSQAKEKIKVQQNFLKGKNLEIAKKDEQVRIQEKLREEEKIRMVDQRTKISAVLGDYYFLKKHPPVASDIQGLLPEFTADVFYQVLEREKFVLLSWEGSKEKYDQILCYPSDESFRSKAREIHKIFSEKIEILQNKVRNSGEEEARTRINRVLKYIDTWFHSNHSGDKSGPIVSQADAEDSEDPYESFRKEIQKLRHKTPVA</sequence>
<dbReference type="OrthoDB" id="342782at2"/>
<gene>
    <name evidence="2" type="ORF">EHO61_11065</name>
</gene>
<feature type="region of interest" description="Disordered" evidence="1">
    <location>
        <begin position="643"/>
        <end position="662"/>
    </location>
</feature>
<dbReference type="RefSeq" id="WP_135813647.1">
    <property type="nucleotide sequence ID" value="NZ_RQEV01000011.1"/>
</dbReference>
<evidence type="ECO:0000313" key="2">
    <source>
        <dbReference type="EMBL" id="TGK17992.1"/>
    </source>
</evidence>